<reference evidence="3" key="1">
    <citation type="submission" date="2022-11" db="UniProtKB">
        <authorList>
            <consortium name="WormBaseParasite"/>
        </authorList>
    </citation>
    <scope>IDENTIFICATION</scope>
</reference>
<protein>
    <submittedName>
        <fullName evidence="3">Uncharacterized protein</fullName>
    </submittedName>
</protein>
<organism evidence="2 3">
    <name type="scientific">Globodera rostochiensis</name>
    <name type="common">Golden nematode worm</name>
    <name type="synonym">Heterodera rostochiensis</name>
    <dbReference type="NCBI Taxonomy" id="31243"/>
    <lineage>
        <taxon>Eukaryota</taxon>
        <taxon>Metazoa</taxon>
        <taxon>Ecdysozoa</taxon>
        <taxon>Nematoda</taxon>
        <taxon>Chromadorea</taxon>
        <taxon>Rhabditida</taxon>
        <taxon>Tylenchina</taxon>
        <taxon>Tylenchomorpha</taxon>
        <taxon>Tylenchoidea</taxon>
        <taxon>Heteroderidae</taxon>
        <taxon>Heteroderinae</taxon>
        <taxon>Globodera</taxon>
    </lineage>
</organism>
<dbReference type="Proteomes" id="UP000887572">
    <property type="component" value="Unplaced"/>
</dbReference>
<feature type="signal peptide" evidence="1">
    <location>
        <begin position="1"/>
        <end position="27"/>
    </location>
</feature>
<keyword evidence="1" id="KW-0732">Signal</keyword>
<evidence type="ECO:0000313" key="3">
    <source>
        <dbReference type="WBParaSite" id="Gr19_v10_g1903.t1"/>
    </source>
</evidence>
<evidence type="ECO:0000313" key="2">
    <source>
        <dbReference type="Proteomes" id="UP000887572"/>
    </source>
</evidence>
<accession>A0A914HMD7</accession>
<keyword evidence="2" id="KW-1185">Reference proteome</keyword>
<feature type="chain" id="PRO_5038000353" evidence="1">
    <location>
        <begin position="28"/>
        <end position="371"/>
    </location>
</feature>
<dbReference type="AlphaFoldDB" id="A0A914HMD7"/>
<name>A0A914HMD7_GLORO</name>
<evidence type="ECO:0000256" key="1">
    <source>
        <dbReference type="SAM" id="SignalP"/>
    </source>
</evidence>
<dbReference type="WBParaSite" id="Gr19_v10_g1903.t1">
    <property type="protein sequence ID" value="Gr19_v10_g1903.t1"/>
    <property type="gene ID" value="Gr19_v10_g1903"/>
</dbReference>
<sequence>MKLFTMLMLRCALIMLLSPLLQNGTLATLGEWEKSCQKLEEWTVSCHKMVNTISFALRLITLDNLSRFPETKKSLDKVNKFPLEGMDELLDHRLQKPLKLAKFIFNKLLNEVEHSGLEKDKKYLENLLFKIHSIAMGIDKEFNTFIFEVQLELIKKVKWTSESKTELAKKFSNLCELSQKIPSYCNPESFSRAFIWASGMSRPQYEPGTPEFVDFVESLILNAKLNILKKELAAKIAVFAQQQQPFIDGDGFMAFSHNFKNEWNKIKQQMDQVNNNDIASTMRLYRKKLDDLAKTAMEETDPLKAIITEKLDQLITKCQNSSGKFNEEEASNQLVATKEKGCCGRQENGLNGLSSQGQRVVTDQVMDVTDG</sequence>
<proteinExistence type="predicted"/>